<evidence type="ECO:0000259" key="15">
    <source>
        <dbReference type="PROSITE" id="PS50853"/>
    </source>
</evidence>
<evidence type="ECO:0000256" key="2">
    <source>
        <dbReference type="ARBA" id="ARBA00004657"/>
    </source>
</evidence>
<dbReference type="FunFam" id="2.60.40.10:FF:000147">
    <property type="entry name" value="Myosin light chain kinase"/>
    <property type="match status" value="1"/>
</dbReference>
<dbReference type="Gene3D" id="3.30.200.20">
    <property type="entry name" value="Phosphorylase Kinase, domain 1"/>
    <property type="match status" value="2"/>
</dbReference>
<feature type="domain" description="Ig-like" evidence="14">
    <location>
        <begin position="5717"/>
        <end position="5806"/>
    </location>
</feature>
<keyword evidence="8" id="KW-0067">ATP-binding</keyword>
<feature type="domain" description="Ig-like" evidence="14">
    <location>
        <begin position="4141"/>
        <end position="4231"/>
    </location>
</feature>
<dbReference type="GO" id="GO:0005634">
    <property type="term" value="C:nucleus"/>
    <property type="evidence" value="ECO:0007669"/>
    <property type="project" value="UniProtKB-SubCell"/>
</dbReference>
<feature type="domain" description="Fibronectin type-III" evidence="15">
    <location>
        <begin position="6541"/>
        <end position="6634"/>
    </location>
</feature>
<feature type="region of interest" description="Disordered" evidence="12">
    <location>
        <begin position="1"/>
        <end position="163"/>
    </location>
</feature>
<dbReference type="InterPro" id="IPR008271">
    <property type="entry name" value="Ser/Thr_kinase_AS"/>
</dbReference>
<feature type="compositionally biased region" description="Acidic residues" evidence="12">
    <location>
        <begin position="1051"/>
        <end position="1069"/>
    </location>
</feature>
<evidence type="ECO:0000256" key="5">
    <source>
        <dbReference type="ARBA" id="ARBA00022553"/>
    </source>
</evidence>
<keyword evidence="6" id="KW-0677">Repeat</keyword>
<dbReference type="InterPro" id="IPR013783">
    <property type="entry name" value="Ig-like_fold"/>
</dbReference>
<feature type="domain" description="Ig-like" evidence="14">
    <location>
        <begin position="302"/>
        <end position="399"/>
    </location>
</feature>
<evidence type="ECO:0000259" key="13">
    <source>
        <dbReference type="PROSITE" id="PS50011"/>
    </source>
</evidence>
<dbReference type="InterPro" id="IPR003599">
    <property type="entry name" value="Ig_sub"/>
</dbReference>
<feature type="compositionally biased region" description="Basic and acidic residues" evidence="12">
    <location>
        <begin position="69"/>
        <end position="93"/>
    </location>
</feature>
<comment type="similarity">
    <text evidence="3">Belongs to the protein kinase superfamily. CAMK Ser/Thr protein kinase family.</text>
</comment>
<dbReference type="SUPFAM" id="SSF48726">
    <property type="entry name" value="Immunoglobulin"/>
    <property type="match status" value="41"/>
</dbReference>
<feature type="region of interest" description="Disordered" evidence="12">
    <location>
        <begin position="5672"/>
        <end position="5714"/>
    </location>
</feature>
<evidence type="ECO:0000256" key="1">
    <source>
        <dbReference type="ARBA" id="ARBA00004123"/>
    </source>
</evidence>
<dbReference type="FunFam" id="2.60.40.10:FF:000032">
    <property type="entry name" value="palladin isoform X1"/>
    <property type="match status" value="2"/>
</dbReference>
<feature type="domain" description="Ig-like" evidence="14">
    <location>
        <begin position="5360"/>
        <end position="5448"/>
    </location>
</feature>
<dbReference type="FunFam" id="2.60.40.10:FF:000050">
    <property type="entry name" value="Titin isoform B"/>
    <property type="match status" value="1"/>
</dbReference>
<evidence type="ECO:0000256" key="11">
    <source>
        <dbReference type="ARBA" id="ARBA00023319"/>
    </source>
</evidence>
<comment type="caution">
    <text evidence="16">The sequence shown here is derived from an EMBL/GenBank/DDBJ whole genome shotgun (WGS) entry which is preliminary data.</text>
</comment>
<dbReference type="Pfam" id="PF07679">
    <property type="entry name" value="I-set"/>
    <property type="match status" value="24"/>
</dbReference>
<reference evidence="16" key="1">
    <citation type="submission" date="2021-02" db="EMBL/GenBank/DDBJ databases">
        <authorList>
            <person name="Nowell W R."/>
        </authorList>
    </citation>
    <scope>NUCLEOTIDE SEQUENCE</scope>
</reference>
<evidence type="ECO:0000313" key="17">
    <source>
        <dbReference type="Proteomes" id="UP000663824"/>
    </source>
</evidence>
<keyword evidence="4" id="KW-0963">Cytoplasm</keyword>
<feature type="region of interest" description="Disordered" evidence="12">
    <location>
        <begin position="411"/>
        <end position="440"/>
    </location>
</feature>
<feature type="compositionally biased region" description="Acidic residues" evidence="12">
    <location>
        <begin position="795"/>
        <end position="807"/>
    </location>
</feature>
<dbReference type="InterPro" id="IPR036116">
    <property type="entry name" value="FN3_sf"/>
</dbReference>
<evidence type="ECO:0000256" key="7">
    <source>
        <dbReference type="ARBA" id="ARBA00022741"/>
    </source>
</evidence>
<dbReference type="InterPro" id="IPR013098">
    <property type="entry name" value="Ig_I-set"/>
</dbReference>
<feature type="domain" description="Ig-like" evidence="14">
    <location>
        <begin position="3203"/>
        <end position="3300"/>
    </location>
</feature>
<feature type="domain" description="Ig-like" evidence="14">
    <location>
        <begin position="6459"/>
        <end position="6536"/>
    </location>
</feature>
<gene>
    <name evidence="16" type="ORF">MBJ925_LOCUS28014</name>
</gene>
<feature type="domain" description="Ig-like" evidence="14">
    <location>
        <begin position="5466"/>
        <end position="5558"/>
    </location>
</feature>
<feature type="compositionally biased region" description="Basic and acidic residues" evidence="12">
    <location>
        <begin position="1238"/>
        <end position="1265"/>
    </location>
</feature>
<feature type="compositionally biased region" description="Basic and acidic residues" evidence="12">
    <location>
        <begin position="1086"/>
        <end position="1103"/>
    </location>
</feature>
<keyword evidence="9" id="KW-1015">Disulfide bond</keyword>
<feature type="compositionally biased region" description="Basic and acidic residues" evidence="12">
    <location>
        <begin position="5684"/>
        <end position="5699"/>
    </location>
</feature>
<feature type="region of interest" description="Disordered" evidence="12">
    <location>
        <begin position="795"/>
        <end position="1265"/>
    </location>
</feature>
<dbReference type="Pfam" id="PF00041">
    <property type="entry name" value="fn3"/>
    <property type="match status" value="2"/>
</dbReference>
<dbReference type="SMART" id="SM00408">
    <property type="entry name" value="IGc2"/>
    <property type="match status" value="29"/>
</dbReference>
<feature type="region of interest" description="Disordered" evidence="12">
    <location>
        <begin position="2808"/>
        <end position="2828"/>
    </location>
</feature>
<dbReference type="CDD" id="cd00096">
    <property type="entry name" value="Ig"/>
    <property type="match status" value="6"/>
</dbReference>
<dbReference type="InterPro" id="IPR000719">
    <property type="entry name" value="Prot_kinase_dom"/>
</dbReference>
<feature type="domain" description="Ig-like" evidence="14">
    <location>
        <begin position="3759"/>
        <end position="3847"/>
    </location>
</feature>
<dbReference type="PANTHER" id="PTHR35971">
    <property type="entry name" value="SI:DKEY-31G6.6"/>
    <property type="match status" value="1"/>
</dbReference>
<feature type="compositionally biased region" description="Acidic residues" evidence="12">
    <location>
        <begin position="1219"/>
        <end position="1228"/>
    </location>
</feature>
<dbReference type="FunFam" id="2.60.40.10:FF:000107">
    <property type="entry name" value="Myosin, light chain kinase a"/>
    <property type="match status" value="1"/>
</dbReference>
<feature type="domain" description="Ig-like" evidence="14">
    <location>
        <begin position="4449"/>
        <end position="4516"/>
    </location>
</feature>
<name>A0A816WHK8_9BILA</name>
<dbReference type="InterPro" id="IPR003598">
    <property type="entry name" value="Ig_sub2"/>
</dbReference>
<dbReference type="InterPro" id="IPR013106">
    <property type="entry name" value="Ig_V-set"/>
</dbReference>
<feature type="compositionally biased region" description="Low complexity" evidence="12">
    <location>
        <begin position="18"/>
        <end position="27"/>
    </location>
</feature>
<evidence type="ECO:0000256" key="6">
    <source>
        <dbReference type="ARBA" id="ARBA00022737"/>
    </source>
</evidence>
<feature type="domain" description="Ig-like" evidence="14">
    <location>
        <begin position="4976"/>
        <end position="5062"/>
    </location>
</feature>
<dbReference type="Gene3D" id="1.10.510.10">
    <property type="entry name" value="Transferase(Phosphotransferase) domain 1"/>
    <property type="match status" value="2"/>
</dbReference>
<feature type="domain" description="Protein kinase" evidence="13">
    <location>
        <begin position="6700"/>
        <end position="6950"/>
    </location>
</feature>
<evidence type="ECO:0000256" key="3">
    <source>
        <dbReference type="ARBA" id="ARBA00006692"/>
    </source>
</evidence>
<feature type="compositionally biased region" description="Basic and acidic residues" evidence="12">
    <location>
        <begin position="109"/>
        <end position="155"/>
    </location>
</feature>
<dbReference type="SMART" id="SM00406">
    <property type="entry name" value="IGv"/>
    <property type="match status" value="2"/>
</dbReference>
<feature type="domain" description="Ig-like" evidence="14">
    <location>
        <begin position="5252"/>
        <end position="5340"/>
    </location>
</feature>
<accession>A0A816WHK8</accession>
<feature type="domain" description="Ig-like" evidence="14">
    <location>
        <begin position="5812"/>
        <end position="5902"/>
    </location>
</feature>
<evidence type="ECO:0000256" key="4">
    <source>
        <dbReference type="ARBA" id="ARBA00022490"/>
    </source>
</evidence>
<feature type="domain" description="Ig-like" evidence="14">
    <location>
        <begin position="4889"/>
        <end position="4971"/>
    </location>
</feature>
<evidence type="ECO:0000256" key="8">
    <source>
        <dbReference type="ARBA" id="ARBA00022840"/>
    </source>
</evidence>
<feature type="domain" description="Ig-like" evidence="14">
    <location>
        <begin position="4521"/>
        <end position="4609"/>
    </location>
</feature>
<dbReference type="Gene3D" id="2.60.40.10">
    <property type="entry name" value="Immunoglobulins"/>
    <property type="match status" value="49"/>
</dbReference>
<dbReference type="SUPFAM" id="SSF56112">
    <property type="entry name" value="Protein kinase-like (PK-like)"/>
    <property type="match status" value="2"/>
</dbReference>
<evidence type="ECO:0000259" key="14">
    <source>
        <dbReference type="PROSITE" id="PS50835"/>
    </source>
</evidence>
<feature type="compositionally biased region" description="Basic and acidic residues" evidence="12">
    <location>
        <begin position="6257"/>
        <end position="6268"/>
    </location>
</feature>
<feature type="domain" description="Ig-like" evidence="14">
    <location>
        <begin position="1560"/>
        <end position="1647"/>
    </location>
</feature>
<keyword evidence="10" id="KW-0539">Nucleus</keyword>
<dbReference type="GO" id="GO:0005524">
    <property type="term" value="F:ATP binding"/>
    <property type="evidence" value="ECO:0007669"/>
    <property type="project" value="UniProtKB-KW"/>
</dbReference>
<protein>
    <recommendedName>
        <fullName evidence="18">Titin</fullName>
    </recommendedName>
</protein>
<dbReference type="SUPFAM" id="SSF49265">
    <property type="entry name" value="Fibronectin type III"/>
    <property type="match status" value="1"/>
</dbReference>
<dbReference type="GO" id="GO:0030016">
    <property type="term" value="C:myofibril"/>
    <property type="evidence" value="ECO:0007669"/>
    <property type="project" value="UniProtKB-SubCell"/>
</dbReference>
<feature type="domain" description="Ig-like" evidence="14">
    <location>
        <begin position="3591"/>
        <end position="3677"/>
    </location>
</feature>
<feature type="domain" description="Ig-like" evidence="14">
    <location>
        <begin position="1375"/>
        <end position="1462"/>
    </location>
</feature>
<feature type="domain" description="Protein kinase" evidence="13">
    <location>
        <begin position="5931"/>
        <end position="6183"/>
    </location>
</feature>
<dbReference type="CDD" id="cd00063">
    <property type="entry name" value="FN3"/>
    <property type="match status" value="2"/>
</dbReference>
<dbReference type="InterPro" id="IPR003961">
    <property type="entry name" value="FN3_dom"/>
</dbReference>
<feature type="domain" description="Ig-like" evidence="14">
    <location>
        <begin position="1837"/>
        <end position="1927"/>
    </location>
</feature>
<organism evidence="16 17">
    <name type="scientific">Rotaria magnacalcarata</name>
    <dbReference type="NCBI Taxonomy" id="392030"/>
    <lineage>
        <taxon>Eukaryota</taxon>
        <taxon>Metazoa</taxon>
        <taxon>Spiralia</taxon>
        <taxon>Gnathifera</taxon>
        <taxon>Rotifera</taxon>
        <taxon>Eurotatoria</taxon>
        <taxon>Bdelloidea</taxon>
        <taxon>Philodinida</taxon>
        <taxon>Philodinidae</taxon>
        <taxon>Rotaria</taxon>
    </lineage>
</organism>
<feature type="compositionally biased region" description="Basic and acidic residues" evidence="12">
    <location>
        <begin position="871"/>
        <end position="932"/>
    </location>
</feature>
<feature type="compositionally biased region" description="Basic and acidic residues" evidence="12">
    <location>
        <begin position="177"/>
        <end position="208"/>
    </location>
</feature>
<dbReference type="InterPro" id="IPR007110">
    <property type="entry name" value="Ig-like_dom"/>
</dbReference>
<feature type="compositionally biased region" description="Basic and acidic residues" evidence="12">
    <location>
        <begin position="974"/>
        <end position="1044"/>
    </location>
</feature>
<evidence type="ECO:0000313" key="16">
    <source>
        <dbReference type="EMBL" id="CAF2133320.1"/>
    </source>
</evidence>
<evidence type="ECO:0008006" key="18">
    <source>
        <dbReference type="Google" id="ProtNLM"/>
    </source>
</evidence>
<feature type="region of interest" description="Disordered" evidence="12">
    <location>
        <begin position="6256"/>
        <end position="6284"/>
    </location>
</feature>
<keyword evidence="11" id="KW-0393">Immunoglobulin domain</keyword>
<keyword evidence="7" id="KW-0547">Nucleotide-binding</keyword>
<feature type="compositionally biased region" description="Basic and acidic residues" evidence="12">
    <location>
        <begin position="939"/>
        <end position="956"/>
    </location>
</feature>
<dbReference type="GO" id="GO:0004672">
    <property type="term" value="F:protein kinase activity"/>
    <property type="evidence" value="ECO:0007669"/>
    <property type="project" value="InterPro"/>
</dbReference>
<feature type="non-terminal residue" evidence="16">
    <location>
        <position position="6998"/>
    </location>
</feature>
<feature type="compositionally biased region" description="Basic and acidic residues" evidence="12">
    <location>
        <begin position="1110"/>
        <end position="1218"/>
    </location>
</feature>
<dbReference type="PROSITE" id="PS50853">
    <property type="entry name" value="FN3"/>
    <property type="match status" value="2"/>
</dbReference>
<feature type="domain" description="Ig-like" evidence="14">
    <location>
        <begin position="5064"/>
        <end position="5151"/>
    </location>
</feature>
<sequence length="6998" mass="795273">PKGTDDEKTVPTDEDKPVPVLEETLTPVEEETPLVVAQETSKPVEEDQPEATEEEKPVPVVEETSTPVDEVKPGPVEEEKRKTVDDEMLEVREKHKSHPVDEEESPVAVEEKGKSAEEKRPKPTEEDISLRADEENTKVFEKEKAESTEGEKQLLMEEDNPTQIEVQESVAELENQLIRDGKTEPRDDEDRKVIKEEKSAPDLRENRLQENGPESAPAHEAEETTTVTLTVQLPESTLHKEVILLKNNEELNPSEHIKVTKTSPTTIEIQIIRAKPDDEGKYSVLVDGKEQPVMQLKVIPKPVIHQIMELPQTKFKEGETLTIKCQFDTIPEETFEFLRNGIPLTPDDRISTKVEDNTYTITVKDLRPDEDEGVYTLKSDHLILDTPNIIVASHEKKLDTEIKTSEEDIVASGMPEAPLLDSSIDQGSEESPTSDEKKPAVNEIPVVEKKVPNESNEKVAIEPVVEKPSDEVPKDEEKIDRSEIEIPILRVPAGDTITIRVPDSKTTETTELNLYINDVRVTTLDDDESRITIEKDGGTDNYIVVSDTKPEDAGRYSVEFRGNLQSLCMLEVMPARLKKSENEIPKNQVVVENVSEEEEQKATDIPTYEVVEGNSVNLKIEQPTGTDTTQTVLFKNGQKLEPSTRLTILPTSSTTIEINLENVKPDDQGTYSIQFGNTPSQKLMNLRVLAKPVIHDSLRLPKEVFDEGETLTIQCEFDSKPDEPLIWKLNGIPLTQLNDDRITTEAAADGKSYTLTVKDLRPKQHEGVYKLESSHLVLETPFIRVIENVEEEEVETTTLVEDEETESFELQRKPKIQVPSDQKLETIIKETEPENIDQQRSPKLEEETTTPLQQPQKSTPKQETQEPAQPVEDKSKPEPVEEEKSQPVEEEKPTPVEKEKPRPGEEVKPEPMEEEKSQPVDEEKPKPAEEIKPQPVEEETLKPADEVKSEPVKEENPQPVKATSSVRPQPVEEETPKPADEVKFEPVKEENPQPVEEDKPKPTEDVKLKQAEKEKPQPAEEETSKPVDEEIPKPTEEVKSESVEAGKPTLAEEENPEPAEGETPEPIEEETPKPTEEIKPQPVEEETLKPADEVKSEPVKEENPQPVEEETPKPTEEIKPQPVEEGKPTPTEEKKPQQIEEETPKPAEEVKSEPVEQGKPKPVEEEIPKPAENVKTEPVKEEKLKPVDKETPALMEVEKLALAEEEKPKSTEEVKPEQLEDENPESVEEAAPTSAEVEASKLIKEEPLSEPVPENHQDIPPEESKEIQDTIEEQNVEEQKQLPQFINELKTNKTTLLEREQLTIEAELDMTPNTVHLLLNGEIIPADRVKTEIKDKNIKFTLDNIKLNESGNFTVKVNDEVESKPVAITVNADIPKFVKNLTINKKQFDVGETLNFECTLNKPFSEIVWLKDGQPIEQDEHIQFTQDGPKLKLTIKNAQPADDTGTYSIQVKTVESDKVAVTVTKKVPKFMKDLKANKTTLTEGEQLVLECELDTVPSSAELLINGEVVPANRVKAEIKDKKIKFTLDNIKLDESGNFTVKVNDEVESKPVAITVNADIPKFVKNLTINKKQFDVGETLNFECTLNKPFSEIVWLKDGQPIEQDEHIQFTQDGPKLKLTIKNAQPADDTGTYSIQVKTVESDKVAVTVTKKVPKFMKDLKANKTTLTEGEQLVLECELDTVPSSVELLINGEVVPANRVTAEIKDKKIKFTLDNIKLDESGNFTVKVNDEVESKPVAITVNADIPKFVKNLTINKKQFDVGETLNFECTLNKPFSEIVWLKDGQPIEQDEHIQFTQDGPKLKLTIKNAQPSDHTGTYSVQVKTIESDRLTVAVEDKPLTFVKDLKAKKADLDENETLEFFCVLSRPIKADETIQWYCDEVQIPADEEYASEKVNLELPSVDSTMSGDYYLEISGPDLGKPLKSATVRVIVKPEEIRFVKPLRALKNPLNEGEALILECELDKPNYKSVMFSLNEKPLSENEDNRIRVTHTGNKWQIKIDNVKQEADAGEYMVTVNEKVSSPKVKITIMKPLRFVEDLTVSKSEPVVEETITLQCELSSPLPTGDSKDVSLTLNGKSLSIDQTKRLKIDVNSTNPKIVFTLSNVKLNVDQGDYQLKILEPQELQSQKVNVIVRPKPIEIIQPLQCDKGVFEEDTLVISTKLNNVPENPTIVWLKDDKPIAIDNKRIRSIPSRDGQQFKLSIENVRLDQSGSYALKINDDIITQCDIKIQSIPLKTVTPLKIIGTAVVAGNIELVIELNRPNIPCVWLKNDIPLKNQPAPTKDQTKYRLKLSNLKLDDSGVYSINFNDGELVEQVNLNVALPPFEFIQQLKCIPSDDIEEDSNVIMQCVLNRPIDDDNIPVALLKNSKALSATDNERVKIERDGTTLKVQLSNVKLDDAGIYKVTVDKTNDTSTRLKVHDKPLSIIEQLHLVDATDDNNTVSENSPFELLIRYNKSVKNVVLNRDNKRVSIDKHTQIIYEDNSSSVRIRFDAAQPDDKGKYETIVKDSTVMNKDGLRSQSVTILVKPLPVLFTTDIQVSVSDQNNIPEKTELILTTTINQEKGKIKWFFNNKEIKDDQNHKIIVKNLQRQLIIKSTAIADSGIYNAKSDDDERTVELTITDDLRFTKDLMPSNINTMEGKENELVFECETSKSTTVQWFHDQQKLLPNELKKHYQMESLKNNTIHKLRILQPVAADSGLYRCVLPTNIETNSQCTIEPAGVDFLQHLTTPVHVEYMKSALLECELSRRPQNIVWKDKNGHAIEDSDKYEIMNNGKLQGLIINDCDENDNGQYTIIIDDTKSSTAEVIVEPSEEKVRSPSPKPEPEEPVQGGFRTLLPNQLKVDEDTDFILECEVNNPKQVTDWYLDDDLIQDNSPRFKIITEGTKRKLKVLKAELDDTGNYTCKDRQNNETTNCDINVVKASIRIIKGLPETLIVSQGEQLKLDVELSHPNIPGCRFIKDDTNTPIRKDKRTRITADGTHYTLMIDSVLPMGDSGTYEFLGLNDSLRSTCNVTVKPLPSKITQPLKDVTLQENQNLSLEARIDNEHAPVVWFINGKEIPPGGDVPHVTIMSKGRRHTLVVQKVDAKLDAGQYEIRTPDDSSSCQVTIEETGTPPADFTKKLQNTEIAEFNTVELKCETNRDNLPVEWFKDSKLIESNEHYKLENNGKDHSLFVNDILMIDQGSYTCQIKSNGKATTATLKVKEMPADFVHKIEPIDAITGDTISFECELNKPNIKVKWLKDNKTLAINDRVQPSIDAENPHIHLLTLKILETKDAGTYTCVIDQPASKKCSAPLAVKTITVTLSEPLKDMSLIENENLILKFSLSHELKQIPVIWKLNNKPIEADNDRIQIEQDGKSHFLTIKQIKINEQGSYSVEIPTHKIKTSSQVNVKPEEIKILKDLHIVPNDEQPENLLLEIQLSKPSQTDIILLRNGVKPTRKIPVKNFNDGRYQFILENVIPDDSGLYEIPLRSDLKSSLQVNIEPKQKEDLDFSVPLKDKIEINETEPIYLEAKLNRKPDSSNDIVWLRNGKPIPPSIKTSINEDLSITLEIPQGNIENDTGKYTLKLPNGKQCSTQVNILRKLTKKDKNELVQPLHIILDENQIELKLNEKVTLRCKTSLPIKDVQWYKGSRKVSTRRANISSTENSTQHDLILSKLEIDDLGQYRVELDSDIESSIELNILQELSPIRCQGEPIEGQTITLICDTVLPPKQIKWSPIIDRKRFDQQDLLLKIKNLNVEQDSKVFTIDVDGQKQSYELIIQPLPMKFQGIIELNPKLPKEDDNVTCAVTLNKPLKDQVLDWYLNDQLIVPNDRFILSTDGLRSILTIKNIRPQDAGQLECRLPFSDEKLSTQLQVKEKSLAILKPLTADKDKPVQGDDVTLSCQFSKKPKTIEVYKDGKQMDFDQELNDLNATFKINLPKTKPNDKGKYTVIADGVETSYTLRLTPNPIKFLKQLKWDKESPYEGDTVQATFTLSRIPDKTIQWFKGKLALPTDSTPKYVYSQIDCTFTLTIPSVELTDADTYTVKLPDDTQSSARLKVLETPVKVLVPLTLQPAEPILGNEFTLSVTLSRDVKKNAKWIKAGKDLSMKPDSRISFKQEPDVDNQGVRYIMTIRDSKPEDEGTYRFEVESSKISEPKIVQLTEPKILIVQCDEKLSGKIGSSLTLTCELNFPQGHVVWYHDGIKLASSDSTPLKSTGLTLKNTNVTRTLTIISLKKDDFGSYTIKTKDDKRQLQVVESSSDDQLKVLEHPPKLLDLDQGNELSLSIVTNRKCSIEFSKNNQVLKTSENFDKDKSRYTVTFSISKVDFNDAGIYKSIIQGTKYEYQTEILVHDPYERQKTDVLEAELPLLFIKKLEDQKVKAGEQVILDCQLNRPPKTSPIWYRDGKEITSNDNIEIIQDDKLLQLKINKTSINDQAEYTLNIENLRGHAFIDLAEDRVRFTQKLFDTVVKVGTPIALECKLSIADTPITWKRDGQILNSGLCRIDGNLHTLRIPSAELDHSGIYSAHYNDEINTSCTVSVQTEPVFARELSPEVTLKVGSNILLDVETTRPNKTVQWYRNGKLIPRTGDTRHRLADDKYDHSLKLTKVTQQDDDETLFECECDNVRTTCRVYVQTEPLVFFKDLKDVKYELDDRITFIVRMNKRPSDNSRWLHNGQPIEPSNRLQLLYDDAEHEAKLIINNADENDQGKYIYDGVEARTSCTADLKLTKLEFIQELRNRSVKQDQPVQFEFEVNKIPTKVVWMLNGQVIENDGTTFDLTTSPGRKKYMLKIKQTQLSHAGTLTVRIDDQIESTATLEVKPIPIEFIKCLTGARVNENDKVNFICELNKPNIHVKWFLNEEPIANDEHFEIQSKGPVHTLVIHNVAWSEGGEYKCIADGGAKTSATLLVKTTPVTFTKPLEECTCNFGEPLEFICETSKPCRVDWFLGDKRLSSQQYEIQSIDNKHTLRIPKVKLSDKGWYKCAVQDIFTEAKLIVIDKPVELIEPLKDCSVQENENATLFCQLSKPDMDVIWYNNDRRIFFTSQSRIRAKQIDCYYKLLLDEVEYDDQGLYEMRCEHIKTSCHLTVKKLETTFLDHLKNLNVQEGDTARFQCRLSKIDSNVQWFKNGVRVSPSERTIYSIKGDLLTLTIHNAQIEDEGNYRCMVDNQHTDGTLTVEPSPTTFIKYLPKTWTVYGDEPLELSCQLSRPNVRVIWLKDGIPIDEKSQLKNEGSRYSLYIPHGVQPGRYTIRIDDIEGKESTCEVSVQDLTENERRKPRIIRGLDDLNIQEGETAEFSCQFEGEDVEATWFFDGIMLRTNVFITINFKPNELAQLIMKEAYFEDAGLYKLRLRNKYGEAFTTCVLSVRHREISTDQRKSSIEDLPPKFIGPLTDVYVHKGQEANFRAIITGQPSPKVTWYCNYQKIANNEKYRVTQDNDVYLLAVIHVDENDECEYSCKAENSAGEKTCSANLHLIETPAGSKAPPTEDIAPSFIRKHRNCTVIEGQRAKFDCFITGQPNPTIRWLHNGLPLDVDSNTRKYSSQLQANGKVTLTIEDCLQEDAGEITIIVENRAGSTQCSAELTVEPHHESSRLKRRVSFDVPELAPSTSKQGPIPSPPSRLLLTPHSKASLNLSWDHSPSHNRAQPCTYLVELRDPRTYSWSTYVSALSDTSVQLRDLNLNHIYAVRVRAENRFGVSDPSQPVTSRLLTRTDEQQVESEKEPTNKTRRPYTSMHDDYGGVRPSLQVDGPDIQYFLEGQNARITMLLVGYPIPEITWFHDGEKIPLDDPRVKLYNDRRGYAYLSIDSALASDEGTYEIVAENKYGTARRTVYLYLADPPMFLEPLQDTRCRTHDTFRLECKVDGIPYPEVRFYKDWRLLADSYRTRIRHIEPDIWQLTIYGAIEKDTGLYTCTAKNIAGATLSSANVSIEDNLLSIPRPDLERPTMTFKKKRFDEDYDILERIEHGPISSVYRVIERRTAKERIAKIVHNSKYFDWLRREMDILSHLHDSNIPRIHDAYETDKMLAIVLDNFYGNDLLENLLNRRTYTERDAALIIRDLVETLKHLHSRNIAHLDIKPDNIYIDNRHDPIRVQLLGFTNARHLTGSSNVYSDYGTPEYVAPEIVHRYPISLNTDMWNIGILTYLLLGGQTPFSGSNDFEILKNIRNGQWIFNDCFSNISADAKDFISRLLIPDQQNRLTSEDALNHSWLKYALQHVDTTPISSDRLQGAYSRQLYNREHRRTSVRPLPTISEIASMKGDFGGYNDEKETIYDDRYIRARARRTSREVSFDEHDHGTHRRPSSADDENLTPGSYLLPVADVDFAIRMRSYRRTSYQNRYTSSEYLYAPPVAPVERLLARDTVKERLHVDGQGRRVRGCSAVPHSGCSVPRELSVQPNGGTRGISTTSSFYAPYGRTSESPAHGYGISTRYGSTSRLSPYPSSTKHAPSIPREFQAQGFTQEQRGTRGEGFASVFKEKLIDTSFLIGGTIILRCKVQGNPFPRIFWYRNDEFIIEDDRIQFAQGEDGLCTLTITHCKASDIGIYRCVSRNLYGDASCKARLLIGDVPDRPQRPIVIDISSSEAYLVWSSPLYDGNNEINGFRIDYKAREDLKWTQSTFTIEESALIHGLKPSTYYRFRVSCINRMGISAYSWASEEIRSLDQDQQNDVLLTKIDRQSAYRLLEHQHRLDEKSRSTINNILENYNKQEKIKSLGEKTVLKRDLNPWDLYKLVDELSSYGRKCVIRCSERATDSVRIIKITDKQDKETDEFNLLNLISHEHIITMLDAFLWKNSFILVINDYIELPDWICLRHKYSEELIVKILRQIFDAIHYLHFHGIIHLNINPSSVVNENRLAVHIKLTDFSCAQQIASIEGHSIDKNNLQPTIEYSAPEILHNESCGVQADVWSIGALTATLLSGFSPFSGENIDETIQNVSFVRWNTNEFYDDVTQEAVIFVQQCLKKSPRNRLTIPACIDHKWLSLASGATNRRENAIFLTEKLRRFAHDFRQRCRAQTEIQQDTIIEISKR</sequence>
<dbReference type="PANTHER" id="PTHR35971:SF5">
    <property type="entry name" value="OBSCURIN LIKE CYTOSKELETAL ADAPTOR 1"/>
    <property type="match status" value="1"/>
</dbReference>
<feature type="domain" description="Ig-like" evidence="14">
    <location>
        <begin position="3111"/>
        <end position="3200"/>
    </location>
</feature>
<dbReference type="EMBL" id="CAJNRE010014956">
    <property type="protein sequence ID" value="CAF2133320.1"/>
    <property type="molecule type" value="Genomic_DNA"/>
</dbReference>
<evidence type="ECO:0000256" key="10">
    <source>
        <dbReference type="ARBA" id="ARBA00023242"/>
    </source>
</evidence>
<dbReference type="SMART" id="SM00409">
    <property type="entry name" value="IG"/>
    <property type="match status" value="49"/>
</dbReference>
<dbReference type="Proteomes" id="UP000663824">
    <property type="component" value="Unassembled WGS sequence"/>
</dbReference>
<evidence type="ECO:0000256" key="12">
    <source>
        <dbReference type="SAM" id="MobiDB-lite"/>
    </source>
</evidence>
<keyword evidence="5" id="KW-0597">Phosphoprotein</keyword>
<feature type="compositionally biased region" description="Basic and acidic residues" evidence="12">
    <location>
        <begin position="1070"/>
        <end position="1079"/>
    </location>
</feature>
<feature type="domain" description="Ig-like" evidence="14">
    <location>
        <begin position="2816"/>
        <end position="2917"/>
    </location>
</feature>
<proteinExistence type="inferred from homology"/>
<feature type="region of interest" description="Disordered" evidence="12">
    <location>
        <begin position="5577"/>
        <end position="5597"/>
    </location>
</feature>
<feature type="domain" description="Fibronectin type-III" evidence="15">
    <location>
        <begin position="5592"/>
        <end position="5687"/>
    </location>
</feature>
<feature type="domain" description="Ig-like" evidence="14">
    <location>
        <begin position="4797"/>
        <end position="4884"/>
    </location>
</feature>
<dbReference type="InterPro" id="IPR036179">
    <property type="entry name" value="Ig-like_dom_sf"/>
</dbReference>
<feature type="compositionally biased region" description="Polar residues" evidence="12">
    <location>
        <begin position="5673"/>
        <end position="5683"/>
    </location>
</feature>
<dbReference type="PROSITE" id="PS00108">
    <property type="entry name" value="PROTEIN_KINASE_ST"/>
    <property type="match status" value="1"/>
</dbReference>
<feature type="domain" description="Ig-like" evidence="14">
    <location>
        <begin position="5154"/>
        <end position="5240"/>
    </location>
</feature>
<feature type="domain" description="Ig-like" evidence="14">
    <location>
        <begin position="4344"/>
        <end position="4438"/>
    </location>
</feature>
<feature type="compositionally biased region" description="Polar residues" evidence="12">
    <location>
        <begin position="849"/>
        <end position="867"/>
    </location>
</feature>
<dbReference type="SMART" id="SM00060">
    <property type="entry name" value="FN3"/>
    <property type="match status" value="2"/>
</dbReference>
<dbReference type="Pfam" id="PF00069">
    <property type="entry name" value="Pkinase"/>
    <property type="match status" value="2"/>
</dbReference>
<dbReference type="InterPro" id="IPR052385">
    <property type="entry name" value="Obscurin/Obscurin-like_Reg"/>
</dbReference>
<dbReference type="PROSITE" id="PS50011">
    <property type="entry name" value="PROTEIN_KINASE_DOM"/>
    <property type="match status" value="2"/>
</dbReference>
<dbReference type="PROSITE" id="PS50835">
    <property type="entry name" value="IG_LIKE"/>
    <property type="match status" value="26"/>
</dbReference>
<dbReference type="SMART" id="SM00220">
    <property type="entry name" value="S_TKc"/>
    <property type="match status" value="2"/>
</dbReference>
<dbReference type="Pfam" id="PF13927">
    <property type="entry name" value="Ig_3"/>
    <property type="match status" value="1"/>
</dbReference>
<feature type="domain" description="Ig-like" evidence="14">
    <location>
        <begin position="1745"/>
        <end position="1830"/>
    </location>
</feature>
<feature type="region of interest" description="Disordered" evidence="12">
    <location>
        <begin position="175"/>
        <end position="225"/>
    </location>
</feature>
<dbReference type="InterPro" id="IPR011009">
    <property type="entry name" value="Kinase-like_dom_sf"/>
</dbReference>
<feature type="compositionally biased region" description="Low complexity" evidence="12">
    <location>
        <begin position="58"/>
        <end position="68"/>
    </location>
</feature>
<feature type="compositionally biased region" description="Basic and acidic residues" evidence="12">
    <location>
        <begin position="1"/>
        <end position="17"/>
    </location>
</feature>
<comment type="subcellular location">
    <subcellularLocation>
        <location evidence="2">Cytoplasm</location>
        <location evidence="2">Myofibril</location>
    </subcellularLocation>
    <subcellularLocation>
        <location evidence="1">Nucleus</location>
    </subcellularLocation>
</comment>
<feature type="domain" description="Ig-like" evidence="14">
    <location>
        <begin position="692"/>
        <end position="790"/>
    </location>
</feature>
<dbReference type="FunFam" id="2.60.40.10:FF:000080">
    <property type="entry name" value="Myosin light chain kinase, smooth muscle"/>
    <property type="match status" value="1"/>
</dbReference>
<feature type="compositionally biased region" description="Basic and acidic residues" evidence="12">
    <location>
        <begin position="822"/>
        <end position="832"/>
    </location>
</feature>
<evidence type="ECO:0000256" key="9">
    <source>
        <dbReference type="ARBA" id="ARBA00023157"/>
    </source>
</evidence>